<feature type="chain" id="PRO_5039954706" evidence="1">
    <location>
        <begin position="26"/>
        <end position="279"/>
    </location>
</feature>
<name>A0A9J6ZNX6_9BACT</name>
<evidence type="ECO:0000256" key="1">
    <source>
        <dbReference type="SAM" id="SignalP"/>
    </source>
</evidence>
<reference evidence="2" key="1">
    <citation type="submission" date="2022-05" db="EMBL/GenBank/DDBJ databases">
        <authorList>
            <person name="Sun X."/>
        </authorList>
    </citation>
    <scope>NUCLEOTIDE SEQUENCE</scope>
    <source>
        <strain evidence="2">Ai-910</strain>
    </source>
</reference>
<dbReference type="KEGG" id="alkq:M9189_12195"/>
<evidence type="ECO:0000313" key="2">
    <source>
        <dbReference type="EMBL" id="URW79612.1"/>
    </source>
</evidence>
<keyword evidence="3" id="KW-1185">Reference proteome</keyword>
<sequence length="279" mass="31724">MGRTNMTRVLTTVLLSLLLSPSLLKGNGNCTVTNFVFKDGEKVTYNAVYNWGFIWLNAGLVTFTVDSVKKDSKPAYHFKAVGVTHKGYDKLFMVRDTFQSFVDPISMKPFEFIRSTQEGSYKAYEYYSFDKDKRKINTKISKEGGAPIYKTIDWPECGLDIVSLVYYARNLDFSKYKPGDKIPIVMIVDGEVFDLYIRYLGREEIKTRDGRRFRCLKFTPLLVEGTIFNAGEDMTVWMTDDNARIPILVEAKILVGSVKAVFVDAQGLRNPITAEILGK</sequence>
<reference evidence="2" key="2">
    <citation type="submission" date="2022-06" db="EMBL/GenBank/DDBJ databases">
        <title>Xiashengella guii gen. nov. sp. nov., a bacterium isolated form anaerobic digestion tank.</title>
        <authorList>
            <person name="Huang H."/>
        </authorList>
    </citation>
    <scope>NUCLEOTIDE SEQUENCE</scope>
    <source>
        <strain evidence="2">Ai-910</strain>
    </source>
</reference>
<organism evidence="2 3">
    <name type="scientific">Xiashengella succiniciproducens</name>
    <dbReference type="NCBI Taxonomy" id="2949635"/>
    <lineage>
        <taxon>Bacteria</taxon>
        <taxon>Pseudomonadati</taxon>
        <taxon>Bacteroidota</taxon>
        <taxon>Bacteroidia</taxon>
        <taxon>Marinilabiliales</taxon>
        <taxon>Marinilabiliaceae</taxon>
        <taxon>Xiashengella</taxon>
    </lineage>
</organism>
<evidence type="ECO:0000313" key="3">
    <source>
        <dbReference type="Proteomes" id="UP001056426"/>
    </source>
</evidence>
<dbReference type="InterPro" id="IPR021457">
    <property type="entry name" value="DUF3108"/>
</dbReference>
<dbReference type="Pfam" id="PF11306">
    <property type="entry name" value="DUF3108"/>
    <property type="match status" value="1"/>
</dbReference>
<dbReference type="AlphaFoldDB" id="A0A9J6ZNX6"/>
<gene>
    <name evidence="2" type="ORF">M9189_12195</name>
</gene>
<accession>A0A9J6ZNX6</accession>
<dbReference type="EMBL" id="CP098400">
    <property type="protein sequence ID" value="URW79612.1"/>
    <property type="molecule type" value="Genomic_DNA"/>
</dbReference>
<feature type="signal peptide" evidence="1">
    <location>
        <begin position="1"/>
        <end position="25"/>
    </location>
</feature>
<proteinExistence type="predicted"/>
<dbReference type="Proteomes" id="UP001056426">
    <property type="component" value="Chromosome"/>
</dbReference>
<protein>
    <submittedName>
        <fullName evidence="2">DUF3108 domain-containing protein</fullName>
    </submittedName>
</protein>
<keyword evidence="1" id="KW-0732">Signal</keyword>
<dbReference type="RefSeq" id="WP_250723598.1">
    <property type="nucleotide sequence ID" value="NZ_CP098400.1"/>
</dbReference>